<evidence type="ECO:0000313" key="3">
    <source>
        <dbReference type="Proteomes" id="UP001151760"/>
    </source>
</evidence>
<accession>A0ABQ4ZAY3</accession>
<gene>
    <name evidence="2" type="ORF">Tco_0769891</name>
</gene>
<proteinExistence type="predicted"/>
<dbReference type="Proteomes" id="UP001151760">
    <property type="component" value="Unassembled WGS sequence"/>
</dbReference>
<protein>
    <submittedName>
        <fullName evidence="2">Uncharacterized protein</fullName>
    </submittedName>
</protein>
<feature type="region of interest" description="Disordered" evidence="1">
    <location>
        <begin position="13"/>
        <end position="43"/>
    </location>
</feature>
<name>A0ABQ4ZAY3_9ASTR</name>
<comment type="caution">
    <text evidence="2">The sequence shown here is derived from an EMBL/GenBank/DDBJ whole genome shotgun (WGS) entry which is preliminary data.</text>
</comment>
<keyword evidence="3" id="KW-1185">Reference proteome</keyword>
<reference evidence="2" key="2">
    <citation type="submission" date="2022-01" db="EMBL/GenBank/DDBJ databases">
        <authorList>
            <person name="Yamashiro T."/>
            <person name="Shiraishi A."/>
            <person name="Satake H."/>
            <person name="Nakayama K."/>
        </authorList>
    </citation>
    <scope>NUCLEOTIDE SEQUENCE</scope>
</reference>
<evidence type="ECO:0000256" key="1">
    <source>
        <dbReference type="SAM" id="MobiDB-lite"/>
    </source>
</evidence>
<reference evidence="2" key="1">
    <citation type="journal article" date="2022" name="Int. J. Mol. Sci.">
        <title>Draft Genome of Tanacetum Coccineum: Genomic Comparison of Closely Related Tanacetum-Family Plants.</title>
        <authorList>
            <person name="Yamashiro T."/>
            <person name="Shiraishi A."/>
            <person name="Nakayama K."/>
            <person name="Satake H."/>
        </authorList>
    </citation>
    <scope>NUCLEOTIDE SEQUENCE</scope>
</reference>
<sequence>MSDPIGGFEFLGFSGTSSLPSGRVDLTGDENPTDEDGDIEIGNSTEVSVSFGDEIFSKRLGKMFLDEAGK</sequence>
<dbReference type="EMBL" id="BQNB010011183">
    <property type="protein sequence ID" value="GJS87255.1"/>
    <property type="molecule type" value="Genomic_DNA"/>
</dbReference>
<organism evidence="2 3">
    <name type="scientific">Tanacetum coccineum</name>
    <dbReference type="NCBI Taxonomy" id="301880"/>
    <lineage>
        <taxon>Eukaryota</taxon>
        <taxon>Viridiplantae</taxon>
        <taxon>Streptophyta</taxon>
        <taxon>Embryophyta</taxon>
        <taxon>Tracheophyta</taxon>
        <taxon>Spermatophyta</taxon>
        <taxon>Magnoliopsida</taxon>
        <taxon>eudicotyledons</taxon>
        <taxon>Gunneridae</taxon>
        <taxon>Pentapetalae</taxon>
        <taxon>asterids</taxon>
        <taxon>campanulids</taxon>
        <taxon>Asterales</taxon>
        <taxon>Asteraceae</taxon>
        <taxon>Asteroideae</taxon>
        <taxon>Anthemideae</taxon>
        <taxon>Anthemidinae</taxon>
        <taxon>Tanacetum</taxon>
    </lineage>
</organism>
<feature type="compositionally biased region" description="Acidic residues" evidence="1">
    <location>
        <begin position="27"/>
        <end position="39"/>
    </location>
</feature>
<evidence type="ECO:0000313" key="2">
    <source>
        <dbReference type="EMBL" id="GJS87255.1"/>
    </source>
</evidence>